<proteinExistence type="predicted"/>
<evidence type="ECO:0000313" key="2">
    <source>
        <dbReference type="Proteomes" id="UP001156389"/>
    </source>
</evidence>
<accession>A0ABT2JX93</accession>
<dbReference type="EMBL" id="JAJAGO010000008">
    <property type="protein sequence ID" value="MCT2591879.1"/>
    <property type="molecule type" value="Genomic_DNA"/>
</dbReference>
<name>A0ABT2JX93_9ACTN</name>
<organism evidence="1 2">
    <name type="scientific">Streptomyces gossypii</name>
    <dbReference type="NCBI Taxonomy" id="2883101"/>
    <lineage>
        <taxon>Bacteria</taxon>
        <taxon>Bacillati</taxon>
        <taxon>Actinomycetota</taxon>
        <taxon>Actinomycetes</taxon>
        <taxon>Kitasatosporales</taxon>
        <taxon>Streptomycetaceae</taxon>
        <taxon>Streptomyces</taxon>
    </lineage>
</organism>
<dbReference type="Proteomes" id="UP001156389">
    <property type="component" value="Unassembled WGS sequence"/>
</dbReference>
<protein>
    <submittedName>
        <fullName evidence="1">Uncharacterized protein</fullName>
    </submittedName>
</protein>
<sequence>MFGKVEENESGETVCTRCGAVAEGIPVTWVCSVEKGGRCYFCEECSRTYIRAIEGRIDPVWW</sequence>
<evidence type="ECO:0000313" key="1">
    <source>
        <dbReference type="EMBL" id="MCT2591879.1"/>
    </source>
</evidence>
<comment type="caution">
    <text evidence="1">The sequence shown here is derived from an EMBL/GenBank/DDBJ whole genome shotgun (WGS) entry which is preliminary data.</text>
</comment>
<reference evidence="1 2" key="1">
    <citation type="submission" date="2021-10" db="EMBL/GenBank/DDBJ databases">
        <title>Streptomyces gossypii sp. nov., isolated from soil collected from cotton field.</title>
        <authorList>
            <person name="Ge X."/>
            <person name="Chen X."/>
            <person name="Liu W."/>
        </authorList>
    </citation>
    <scope>NUCLEOTIDE SEQUENCE [LARGE SCALE GENOMIC DNA]</scope>
    <source>
        <strain evidence="1 2">N2-109</strain>
    </source>
</reference>
<gene>
    <name evidence="1" type="ORF">LHJ74_18575</name>
</gene>
<keyword evidence="2" id="KW-1185">Reference proteome</keyword>